<protein>
    <submittedName>
        <fullName evidence="13">Protein WUSCHEL-like</fullName>
    </submittedName>
</protein>
<dbReference type="GO" id="GO:0003677">
    <property type="term" value="F:DNA binding"/>
    <property type="evidence" value="ECO:0007669"/>
    <property type="project" value="UniProtKB-UniRule"/>
</dbReference>
<dbReference type="AlphaFoldDB" id="K7ZRZ2"/>
<feature type="region of interest" description="Disordered" evidence="11">
    <location>
        <begin position="89"/>
        <end position="126"/>
    </location>
</feature>
<dbReference type="GO" id="GO:0099402">
    <property type="term" value="P:plant organ development"/>
    <property type="evidence" value="ECO:0007669"/>
    <property type="project" value="InterPro"/>
</dbReference>
<dbReference type="EMBL" id="AB735538">
    <property type="protein sequence ID" value="BAM67022.1"/>
    <property type="molecule type" value="Genomic_DNA"/>
</dbReference>
<dbReference type="SUPFAM" id="SSF46689">
    <property type="entry name" value="Homeodomain-like"/>
    <property type="match status" value="1"/>
</dbReference>
<keyword evidence="3" id="KW-0805">Transcription regulation</keyword>
<dbReference type="GO" id="GO:0005634">
    <property type="term" value="C:nucleus"/>
    <property type="evidence" value="ECO:0007669"/>
    <property type="project" value="UniProtKB-SubCell"/>
</dbReference>
<dbReference type="InterPro" id="IPR009057">
    <property type="entry name" value="Homeodomain-like_sf"/>
</dbReference>
<feature type="domain" description="Homeobox" evidence="12">
    <location>
        <begin position="26"/>
        <end position="92"/>
    </location>
</feature>
<evidence type="ECO:0000256" key="11">
    <source>
        <dbReference type="SAM" id="MobiDB-lite"/>
    </source>
</evidence>
<proteinExistence type="inferred from homology"/>
<dbReference type="PROSITE" id="PS50071">
    <property type="entry name" value="HOMEOBOX_2"/>
    <property type="match status" value="1"/>
</dbReference>
<sequence>MEGQPNQLDQNSQQQLEKISTSSYLCRQSSTRWTPTTEQIKLLKELYYNNGVRSPTADQIQAICARLRRYGKIEGKNVFYWFQNHKARERQKKRLTPPTNNNTANSSPHFQNSNNNNNNNNNNNGGINNCWKQDEIAKYPCITNNNANNNNINNGISCSSSSAGVVSGGGFQYGGVTMENKFKDCSISGGVFNGTGNVNNTTTTTTSQWNPVGGTYFSTYAAYSNFHDRISTFDEQDHEQDHHYVAQPEIEIETLPLFPMHNKDDHNNNNDNFNHDHHFSSTAFYSGGYRWSNGGGNNGAASLELSLNSYGYGCYSHNY</sequence>
<dbReference type="PANTHER" id="PTHR45940:SF2">
    <property type="entry name" value="WUSCHEL-RELATED HOMEOBOX 1"/>
    <property type="match status" value="1"/>
</dbReference>
<reference evidence="13" key="1">
    <citation type="journal article" date="2012" name="G3 (Bethesda)">
        <title>SlWUS1; An X-linked Gene Having No Homologous Y-Linked Copy in Silene latifolia.</title>
        <authorList>
            <person name="Kazama Y."/>
            <person name="Nishihara K."/>
            <person name="Bergero R."/>
            <person name="Fujiwara M.T."/>
            <person name="Abe T."/>
            <person name="Charlesworth D."/>
            <person name="Kawano S."/>
        </authorList>
    </citation>
    <scope>NUCLEOTIDE SEQUENCE</scope>
</reference>
<dbReference type="InterPro" id="IPR044555">
    <property type="entry name" value="WUSCHEL-like"/>
</dbReference>
<evidence type="ECO:0000256" key="5">
    <source>
        <dbReference type="ARBA" id="ARBA00023155"/>
    </source>
</evidence>
<evidence type="ECO:0000256" key="9">
    <source>
        <dbReference type="PROSITE-ProRule" id="PRU00108"/>
    </source>
</evidence>
<dbReference type="Gene3D" id="1.10.10.60">
    <property type="entry name" value="Homeodomain-like"/>
    <property type="match status" value="1"/>
</dbReference>
<dbReference type="GO" id="GO:0003700">
    <property type="term" value="F:DNA-binding transcription factor activity"/>
    <property type="evidence" value="ECO:0007669"/>
    <property type="project" value="InterPro"/>
</dbReference>
<dbReference type="Pfam" id="PF00046">
    <property type="entry name" value="Homeodomain"/>
    <property type="match status" value="1"/>
</dbReference>
<keyword evidence="2" id="KW-0217">Developmental protein</keyword>
<name>K7ZRZ2_SILDC</name>
<evidence type="ECO:0000256" key="8">
    <source>
        <dbReference type="ARBA" id="ARBA00024040"/>
    </source>
</evidence>
<evidence type="ECO:0000256" key="1">
    <source>
        <dbReference type="ARBA" id="ARBA00004123"/>
    </source>
</evidence>
<keyword evidence="4 9" id="KW-0238">DNA-binding</keyword>
<evidence type="ECO:0000256" key="7">
    <source>
        <dbReference type="ARBA" id="ARBA00023242"/>
    </source>
</evidence>
<evidence type="ECO:0000256" key="6">
    <source>
        <dbReference type="ARBA" id="ARBA00023163"/>
    </source>
</evidence>
<evidence type="ECO:0000256" key="3">
    <source>
        <dbReference type="ARBA" id="ARBA00023015"/>
    </source>
</evidence>
<evidence type="ECO:0000313" key="13">
    <source>
        <dbReference type="EMBL" id="BAM67022.1"/>
    </source>
</evidence>
<comment type="subcellular location">
    <subcellularLocation>
        <location evidence="1 9 10">Nucleus</location>
    </subcellularLocation>
</comment>
<dbReference type="CDD" id="cd00086">
    <property type="entry name" value="homeodomain"/>
    <property type="match status" value="1"/>
</dbReference>
<dbReference type="SMART" id="SM00389">
    <property type="entry name" value="HOX"/>
    <property type="match status" value="1"/>
</dbReference>
<evidence type="ECO:0000256" key="4">
    <source>
        <dbReference type="ARBA" id="ARBA00023125"/>
    </source>
</evidence>
<evidence type="ECO:0000259" key="12">
    <source>
        <dbReference type="PROSITE" id="PS50071"/>
    </source>
</evidence>
<dbReference type="InterPro" id="IPR001356">
    <property type="entry name" value="HD"/>
</dbReference>
<keyword evidence="5 9" id="KW-0371">Homeobox</keyword>
<organism evidence="13">
    <name type="scientific">Silene diclinis</name>
    <name type="common">Catchfly</name>
    <dbReference type="NCBI Taxonomy" id="42035"/>
    <lineage>
        <taxon>Eukaryota</taxon>
        <taxon>Viridiplantae</taxon>
        <taxon>Streptophyta</taxon>
        <taxon>Embryophyta</taxon>
        <taxon>Tracheophyta</taxon>
        <taxon>Spermatophyta</taxon>
        <taxon>Magnoliopsida</taxon>
        <taxon>eudicotyledons</taxon>
        <taxon>Gunneridae</taxon>
        <taxon>Pentapetalae</taxon>
        <taxon>Caryophyllales</taxon>
        <taxon>Caryophyllaceae</taxon>
        <taxon>Sileneae</taxon>
        <taxon>Silene</taxon>
        <taxon>Silene subgen. Behenantha</taxon>
        <taxon>Silene sect. Melandrium</taxon>
    </lineage>
</organism>
<evidence type="ECO:0000256" key="2">
    <source>
        <dbReference type="ARBA" id="ARBA00022473"/>
    </source>
</evidence>
<feature type="compositionally biased region" description="Low complexity" evidence="11">
    <location>
        <begin position="96"/>
        <end position="126"/>
    </location>
</feature>
<dbReference type="PANTHER" id="PTHR45940">
    <property type="entry name" value="WUSCHEL-RELATED HOMEOBOX 1-RELATED"/>
    <property type="match status" value="1"/>
</dbReference>
<keyword evidence="7 9" id="KW-0539">Nucleus</keyword>
<gene>
    <name evidence="13" type="primary">SdicWUS2</name>
</gene>
<evidence type="ECO:0000256" key="10">
    <source>
        <dbReference type="RuleBase" id="RU000682"/>
    </source>
</evidence>
<accession>K7ZRZ2</accession>
<keyword evidence="6" id="KW-0804">Transcription</keyword>
<comment type="similarity">
    <text evidence="8">Belongs to the WUS homeobox family.</text>
</comment>
<feature type="DNA-binding region" description="Homeobox" evidence="9">
    <location>
        <begin position="28"/>
        <end position="93"/>
    </location>
</feature>